<comment type="subcellular location">
    <subcellularLocation>
        <location evidence="10">Cytoplasm</location>
    </subcellularLocation>
</comment>
<dbReference type="InterPro" id="IPR002792">
    <property type="entry name" value="TRAM_dom"/>
</dbReference>
<dbReference type="InterPro" id="IPR006638">
    <property type="entry name" value="Elp3/MiaA/NifB-like_rSAM"/>
</dbReference>
<feature type="domain" description="TRAM" evidence="11">
    <location>
        <begin position="373"/>
        <end position="439"/>
    </location>
</feature>
<dbReference type="HOGENOM" id="CLU_018697_0_1_9"/>
<dbReference type="SMART" id="SM00729">
    <property type="entry name" value="Elp3"/>
    <property type="match status" value="1"/>
</dbReference>
<dbReference type="FunFam" id="3.40.50.12160:FF:000003">
    <property type="entry name" value="CDK5 regulatory subunit-associated protein 1"/>
    <property type="match status" value="1"/>
</dbReference>
<keyword evidence="8 10" id="KW-0411">Iron-sulfur</keyword>
<feature type="binding site" evidence="10">
    <location>
        <position position="162"/>
    </location>
    <ligand>
        <name>[4Fe-4S] cluster</name>
        <dbReference type="ChEBI" id="CHEBI:49883"/>
        <label>2</label>
        <note>4Fe-4S-S-AdoMet</note>
    </ligand>
</feature>
<keyword evidence="2 10" id="KW-0004">4Fe-4S</keyword>
<dbReference type="Gene3D" id="3.80.30.20">
    <property type="entry name" value="tm_1862 like domain"/>
    <property type="match status" value="1"/>
</dbReference>
<comment type="catalytic activity">
    <reaction evidence="9">
        <text>N(6)-dimethylallyladenosine(37) in tRNA + (sulfur carrier)-SH + AH2 + 2 S-adenosyl-L-methionine = 2-methylsulfanyl-N(6)-dimethylallyladenosine(37) in tRNA + (sulfur carrier)-H + 5'-deoxyadenosine + L-methionine + A + S-adenosyl-L-homocysteine + 2 H(+)</text>
        <dbReference type="Rhea" id="RHEA:37067"/>
        <dbReference type="Rhea" id="RHEA-COMP:10375"/>
        <dbReference type="Rhea" id="RHEA-COMP:10376"/>
        <dbReference type="Rhea" id="RHEA-COMP:14737"/>
        <dbReference type="Rhea" id="RHEA-COMP:14739"/>
        <dbReference type="ChEBI" id="CHEBI:13193"/>
        <dbReference type="ChEBI" id="CHEBI:15378"/>
        <dbReference type="ChEBI" id="CHEBI:17319"/>
        <dbReference type="ChEBI" id="CHEBI:17499"/>
        <dbReference type="ChEBI" id="CHEBI:29917"/>
        <dbReference type="ChEBI" id="CHEBI:57844"/>
        <dbReference type="ChEBI" id="CHEBI:57856"/>
        <dbReference type="ChEBI" id="CHEBI:59789"/>
        <dbReference type="ChEBI" id="CHEBI:64428"/>
        <dbReference type="ChEBI" id="CHEBI:74415"/>
        <dbReference type="ChEBI" id="CHEBI:74417"/>
        <dbReference type="EC" id="2.8.4.3"/>
    </reaction>
</comment>
<keyword evidence="15" id="KW-1185">Reference proteome</keyword>
<organism evidence="14 15">
    <name type="scientific">Thermincola potens (strain JR)</name>
    <dbReference type="NCBI Taxonomy" id="635013"/>
    <lineage>
        <taxon>Bacteria</taxon>
        <taxon>Bacillati</taxon>
        <taxon>Bacillota</taxon>
        <taxon>Clostridia</taxon>
        <taxon>Eubacteriales</taxon>
        <taxon>Thermincolaceae</taxon>
        <taxon>Thermincola</taxon>
    </lineage>
</organism>
<proteinExistence type="inferred from homology"/>
<dbReference type="GO" id="GO:0005829">
    <property type="term" value="C:cytosol"/>
    <property type="evidence" value="ECO:0007669"/>
    <property type="project" value="TreeGrafter"/>
</dbReference>
<evidence type="ECO:0000313" key="14">
    <source>
        <dbReference type="EMBL" id="ADG82290.1"/>
    </source>
</evidence>
<dbReference type="Gene3D" id="2.40.50.140">
    <property type="entry name" value="Nucleic acid-binding proteins"/>
    <property type="match status" value="1"/>
</dbReference>
<dbReference type="InterPro" id="IPR007197">
    <property type="entry name" value="rSAM"/>
</dbReference>
<feature type="domain" description="Radical SAM core" evidence="13">
    <location>
        <begin position="141"/>
        <end position="370"/>
    </location>
</feature>
<dbReference type="InterPro" id="IPR058240">
    <property type="entry name" value="rSAM_sf"/>
</dbReference>
<evidence type="ECO:0000313" key="15">
    <source>
        <dbReference type="Proteomes" id="UP000002377"/>
    </source>
</evidence>
<dbReference type="SUPFAM" id="SSF102114">
    <property type="entry name" value="Radical SAM enzymes"/>
    <property type="match status" value="1"/>
</dbReference>
<feature type="binding site" evidence="10">
    <location>
        <position position="81"/>
    </location>
    <ligand>
        <name>[4Fe-4S] cluster</name>
        <dbReference type="ChEBI" id="CHEBI:49883"/>
        <label>1</label>
    </ligand>
</feature>
<dbReference type="InterPro" id="IPR023404">
    <property type="entry name" value="rSAM_horseshoe"/>
</dbReference>
<dbReference type="STRING" id="635013.TherJR_1433"/>
<keyword evidence="4 10" id="KW-0808">Transferase</keyword>
<feature type="binding site" evidence="10">
    <location>
        <position position="11"/>
    </location>
    <ligand>
        <name>[4Fe-4S] cluster</name>
        <dbReference type="ChEBI" id="CHEBI:49883"/>
        <label>1</label>
    </ligand>
</feature>
<keyword evidence="5 10" id="KW-0949">S-adenosyl-L-methionine</keyword>
<name>D5XF69_THEPJ</name>
<dbReference type="Pfam" id="PF04055">
    <property type="entry name" value="Radical_SAM"/>
    <property type="match status" value="1"/>
</dbReference>
<accession>D5XF69</accession>
<dbReference type="SFLD" id="SFLDF00274">
    <property type="entry name" value="ribosomal_protein_S12_methylth"/>
    <property type="match status" value="1"/>
</dbReference>
<evidence type="ECO:0000256" key="9">
    <source>
        <dbReference type="ARBA" id="ARBA00051425"/>
    </source>
</evidence>
<dbReference type="SFLD" id="SFLDG01082">
    <property type="entry name" value="B12-binding_domain_containing"/>
    <property type="match status" value="1"/>
</dbReference>
<evidence type="ECO:0000256" key="3">
    <source>
        <dbReference type="ARBA" id="ARBA00022490"/>
    </source>
</evidence>
<dbReference type="InterPro" id="IPR038135">
    <property type="entry name" value="Methylthiotransferase_N_sf"/>
</dbReference>
<gene>
    <name evidence="10" type="primary">rimO</name>
    <name evidence="14" type="ordered locus">TherJR_1433</name>
</gene>
<comment type="function">
    <text evidence="1">Catalyzes the methylthiolation of N6-(dimethylallyl)adenosine (i(6)A), leading to the formation of 2-methylthio-N6-(dimethylallyl)adenosine (ms(2)i(6)A) at position 37 in tRNAs that read codons beginning with uridine.</text>
</comment>
<dbReference type="GO" id="GO:0035597">
    <property type="term" value="F:tRNA-2-methylthio-N(6)-dimethylallyladenosine(37) synthase activity"/>
    <property type="evidence" value="ECO:0007669"/>
    <property type="project" value="UniProtKB-EC"/>
</dbReference>
<feature type="binding site" evidence="10">
    <location>
        <position position="159"/>
    </location>
    <ligand>
        <name>[4Fe-4S] cluster</name>
        <dbReference type="ChEBI" id="CHEBI:49883"/>
        <label>2</label>
        <note>4Fe-4S-S-AdoMet</note>
    </ligand>
</feature>
<evidence type="ECO:0000256" key="2">
    <source>
        <dbReference type="ARBA" id="ARBA00022485"/>
    </source>
</evidence>
<dbReference type="RefSeq" id="WP_013120307.1">
    <property type="nucleotide sequence ID" value="NC_014152.1"/>
</dbReference>
<dbReference type="Proteomes" id="UP000002377">
    <property type="component" value="Chromosome"/>
</dbReference>
<dbReference type="EMBL" id="CP002028">
    <property type="protein sequence ID" value="ADG82290.1"/>
    <property type="molecule type" value="Genomic_DNA"/>
</dbReference>
<dbReference type="HAMAP" id="MF_01865">
    <property type="entry name" value="MTTase_RimO"/>
    <property type="match status" value="1"/>
</dbReference>
<comment type="function">
    <text evidence="10">Catalyzes the methylthiolation of an aspartic acid residue of ribosomal protein uS12.</text>
</comment>
<evidence type="ECO:0000256" key="6">
    <source>
        <dbReference type="ARBA" id="ARBA00022723"/>
    </source>
</evidence>
<dbReference type="Pfam" id="PF00919">
    <property type="entry name" value="UPF0004"/>
    <property type="match status" value="1"/>
</dbReference>
<dbReference type="KEGG" id="tjr:TherJR_1433"/>
<evidence type="ECO:0000256" key="7">
    <source>
        <dbReference type="ARBA" id="ARBA00023004"/>
    </source>
</evidence>
<evidence type="ECO:0000256" key="10">
    <source>
        <dbReference type="HAMAP-Rule" id="MF_01865"/>
    </source>
</evidence>
<dbReference type="PROSITE" id="PS51449">
    <property type="entry name" value="MTTASE_N"/>
    <property type="match status" value="1"/>
</dbReference>
<comment type="catalytic activity">
    <reaction evidence="10">
        <text>L-aspartate(89)-[ribosomal protein uS12]-hydrogen + (sulfur carrier)-SH + AH2 + 2 S-adenosyl-L-methionine = 3-methylsulfanyl-L-aspartate(89)-[ribosomal protein uS12]-hydrogen + (sulfur carrier)-H + 5'-deoxyadenosine + L-methionine + A + S-adenosyl-L-homocysteine + 2 H(+)</text>
        <dbReference type="Rhea" id="RHEA:37087"/>
        <dbReference type="Rhea" id="RHEA-COMP:10460"/>
        <dbReference type="Rhea" id="RHEA-COMP:10461"/>
        <dbReference type="Rhea" id="RHEA-COMP:14737"/>
        <dbReference type="Rhea" id="RHEA-COMP:14739"/>
        <dbReference type="ChEBI" id="CHEBI:13193"/>
        <dbReference type="ChEBI" id="CHEBI:15378"/>
        <dbReference type="ChEBI" id="CHEBI:17319"/>
        <dbReference type="ChEBI" id="CHEBI:17499"/>
        <dbReference type="ChEBI" id="CHEBI:29917"/>
        <dbReference type="ChEBI" id="CHEBI:29961"/>
        <dbReference type="ChEBI" id="CHEBI:57844"/>
        <dbReference type="ChEBI" id="CHEBI:57856"/>
        <dbReference type="ChEBI" id="CHEBI:59789"/>
        <dbReference type="ChEBI" id="CHEBI:64428"/>
        <dbReference type="ChEBI" id="CHEBI:73599"/>
        <dbReference type="EC" id="2.8.4.4"/>
    </reaction>
</comment>
<evidence type="ECO:0000259" key="12">
    <source>
        <dbReference type="PROSITE" id="PS51449"/>
    </source>
</evidence>
<dbReference type="SFLD" id="SFLDS00029">
    <property type="entry name" value="Radical_SAM"/>
    <property type="match status" value="1"/>
</dbReference>
<keyword evidence="6 10" id="KW-0479">Metal-binding</keyword>
<dbReference type="PANTHER" id="PTHR43837:SF1">
    <property type="entry name" value="RIBOSOMAL PROTEIN US12 METHYLTHIOTRANSFERASE RIMO"/>
    <property type="match status" value="1"/>
</dbReference>
<dbReference type="PANTHER" id="PTHR43837">
    <property type="entry name" value="RIBOSOMAL PROTEIN S12 METHYLTHIOTRANSFERASE RIMO"/>
    <property type="match status" value="1"/>
</dbReference>
<evidence type="ECO:0000259" key="11">
    <source>
        <dbReference type="PROSITE" id="PS50926"/>
    </source>
</evidence>
<protein>
    <recommendedName>
        <fullName evidence="10">Ribosomal protein uS12 methylthiotransferase RimO</fullName>
        <shortName evidence="10">uS12 MTTase</shortName>
        <shortName evidence="10">uS12 methylthiotransferase</shortName>
        <ecNumber evidence="10">2.8.4.4</ecNumber>
    </recommendedName>
    <alternativeName>
        <fullName evidence="10">Ribosomal protein uS12 (aspartate-C(3))-methylthiotransferase</fullName>
    </alternativeName>
    <alternativeName>
        <fullName evidence="10">Ribosome maturation factor RimO</fullName>
    </alternativeName>
</protein>
<dbReference type="NCBIfam" id="TIGR00089">
    <property type="entry name" value="MiaB/RimO family radical SAM methylthiotransferase"/>
    <property type="match status" value="1"/>
</dbReference>
<dbReference type="InterPro" id="IPR005840">
    <property type="entry name" value="Ribosomal_uS12_MeSTrfase_RimO"/>
</dbReference>
<evidence type="ECO:0000256" key="5">
    <source>
        <dbReference type="ARBA" id="ARBA00022691"/>
    </source>
</evidence>
<dbReference type="GO" id="GO:0035599">
    <property type="term" value="F:aspartic acid methylthiotransferase activity"/>
    <property type="evidence" value="ECO:0007669"/>
    <property type="project" value="TreeGrafter"/>
</dbReference>
<sequence length="439" mass="49369">MLKVGFTSLGCNKNLVDTEVMMGLLAEAGFKIVEEEKSADILIVNTCGFIDEAKEESINAVLELARYKEEGNCKALIVAGCLAQRYKDELLKEMPEIDGIIGTGEIDKIVQVVRDAAAGMRPELVTDREFIYDHTLPRWQSTPPYTAYVKIAEGCDNRCSYCAIPGIRGGYRSRPKESILQEVNDLVRRGVKEVILIAQDTTRYGTDIYGRYALAELIQEIASLPVHWIRILYAYPTRITDDLIQIIRGEPKVCKYLDMPIQHVDKDIIKAMNRQGDREEIMKLVNRLRKEIPGITLRTTLIVGFPGETEAQFQNLLEFVREAKFDRLGVFTYSREESTPAGMLANQVPEEVKIKRRDLIMQEQQKISLQKNRQKIGSTILVMVEGISADNPEIYVGRSDADAPEIDGLVYFSGPALNPGDIVQVKITDASEYDLIGEV</sequence>
<dbReference type="GO" id="GO:0046872">
    <property type="term" value="F:metal ion binding"/>
    <property type="evidence" value="ECO:0007669"/>
    <property type="project" value="UniProtKB-KW"/>
</dbReference>
<dbReference type="OrthoDB" id="9805215at2"/>
<reference evidence="14 15" key="1">
    <citation type="submission" date="2010-05" db="EMBL/GenBank/DDBJ databases">
        <title>Complete sequence of Thermincola sp. JR.</title>
        <authorList>
            <consortium name="US DOE Joint Genome Institute"/>
            <person name="Lucas S."/>
            <person name="Copeland A."/>
            <person name="Lapidus A."/>
            <person name="Cheng J.-F."/>
            <person name="Bruce D."/>
            <person name="Goodwin L."/>
            <person name="Pitluck S."/>
            <person name="Chertkov O."/>
            <person name="Detter J.C."/>
            <person name="Han C."/>
            <person name="Tapia R."/>
            <person name="Land M."/>
            <person name="Hauser L."/>
            <person name="Kyrpides N."/>
            <person name="Mikhailova N."/>
            <person name="Hazen T.C."/>
            <person name="Woyke T."/>
        </authorList>
    </citation>
    <scope>NUCLEOTIDE SEQUENCE [LARGE SCALE GENOMIC DNA]</scope>
    <source>
        <strain evidence="14 15">JR</strain>
    </source>
</reference>
<dbReference type="InterPro" id="IPR013848">
    <property type="entry name" value="Methylthiotransferase_N"/>
</dbReference>
<comment type="similarity">
    <text evidence="10">Belongs to the methylthiotransferase family. RimO subfamily.</text>
</comment>
<feature type="domain" description="MTTase N-terminal" evidence="12">
    <location>
        <begin position="2"/>
        <end position="118"/>
    </location>
</feature>
<dbReference type="GO" id="GO:0103039">
    <property type="term" value="F:protein methylthiotransferase activity"/>
    <property type="evidence" value="ECO:0007669"/>
    <property type="project" value="UniProtKB-EC"/>
</dbReference>
<dbReference type="NCBIfam" id="TIGR01125">
    <property type="entry name" value="30S ribosomal protein S12 methylthiotransferase RimO"/>
    <property type="match status" value="1"/>
</dbReference>
<dbReference type="eggNOG" id="COG0621">
    <property type="taxonomic scope" value="Bacteria"/>
</dbReference>
<comment type="cofactor">
    <cofactor evidence="10">
        <name>[4Fe-4S] cluster</name>
        <dbReference type="ChEBI" id="CHEBI:49883"/>
    </cofactor>
    <text evidence="10">Binds 2 [4Fe-4S] clusters. One cluster is coordinated with 3 cysteines and an exchangeable S-adenosyl-L-methionine.</text>
</comment>
<dbReference type="GO" id="GO:0051539">
    <property type="term" value="F:4 iron, 4 sulfur cluster binding"/>
    <property type="evidence" value="ECO:0007669"/>
    <property type="project" value="UniProtKB-UniRule"/>
</dbReference>
<dbReference type="CDD" id="cd01335">
    <property type="entry name" value="Radical_SAM"/>
    <property type="match status" value="1"/>
</dbReference>
<dbReference type="InterPro" id="IPR020612">
    <property type="entry name" value="Methylthiotransferase_CS"/>
</dbReference>
<evidence type="ECO:0000256" key="1">
    <source>
        <dbReference type="ARBA" id="ARBA00003234"/>
    </source>
</evidence>
<dbReference type="InterPro" id="IPR012340">
    <property type="entry name" value="NA-bd_OB-fold"/>
</dbReference>
<dbReference type="InterPro" id="IPR005839">
    <property type="entry name" value="Methylthiotransferase"/>
</dbReference>
<dbReference type="FunFam" id="3.80.30.20:FF:000001">
    <property type="entry name" value="tRNA-2-methylthio-N(6)-dimethylallyladenosine synthase 2"/>
    <property type="match status" value="1"/>
</dbReference>
<feature type="binding site" evidence="10">
    <location>
        <position position="47"/>
    </location>
    <ligand>
        <name>[4Fe-4S] cluster</name>
        <dbReference type="ChEBI" id="CHEBI:49883"/>
        <label>1</label>
    </ligand>
</feature>
<dbReference type="PROSITE" id="PS51918">
    <property type="entry name" value="RADICAL_SAM"/>
    <property type="match status" value="1"/>
</dbReference>
<evidence type="ECO:0000256" key="8">
    <source>
        <dbReference type="ARBA" id="ARBA00023014"/>
    </source>
</evidence>
<evidence type="ECO:0000259" key="13">
    <source>
        <dbReference type="PROSITE" id="PS51918"/>
    </source>
</evidence>
<dbReference type="Pfam" id="PF18693">
    <property type="entry name" value="TRAM_2"/>
    <property type="match status" value="1"/>
</dbReference>
<dbReference type="SFLD" id="SFLDG01061">
    <property type="entry name" value="methylthiotransferase"/>
    <property type="match status" value="1"/>
</dbReference>
<dbReference type="AlphaFoldDB" id="D5XF69"/>
<keyword evidence="7 10" id="KW-0408">Iron</keyword>
<dbReference type="Gene3D" id="3.40.50.12160">
    <property type="entry name" value="Methylthiotransferase, N-terminal domain"/>
    <property type="match status" value="1"/>
</dbReference>
<dbReference type="PROSITE" id="PS01278">
    <property type="entry name" value="MTTASE_RADICAL"/>
    <property type="match status" value="1"/>
</dbReference>
<dbReference type="PROSITE" id="PS50926">
    <property type="entry name" value="TRAM"/>
    <property type="match status" value="1"/>
</dbReference>
<feature type="binding site" evidence="10">
    <location>
        <position position="155"/>
    </location>
    <ligand>
        <name>[4Fe-4S] cluster</name>
        <dbReference type="ChEBI" id="CHEBI:49883"/>
        <label>2</label>
        <note>4Fe-4S-S-AdoMet</note>
    </ligand>
</feature>
<dbReference type="EC" id="2.8.4.4" evidence="10"/>
<evidence type="ECO:0000256" key="4">
    <source>
        <dbReference type="ARBA" id="ARBA00022679"/>
    </source>
</evidence>
<keyword evidence="3 10" id="KW-0963">Cytoplasm</keyword>